<dbReference type="AlphaFoldDB" id="A0A4Y0BH35"/>
<evidence type="ECO:0000313" key="1">
    <source>
        <dbReference type="EnsemblMetazoa" id="AFUN019446-PA"/>
    </source>
</evidence>
<organism evidence="1">
    <name type="scientific">Anopheles funestus</name>
    <name type="common">African malaria mosquito</name>
    <dbReference type="NCBI Taxonomy" id="62324"/>
    <lineage>
        <taxon>Eukaryota</taxon>
        <taxon>Metazoa</taxon>
        <taxon>Ecdysozoa</taxon>
        <taxon>Arthropoda</taxon>
        <taxon>Hexapoda</taxon>
        <taxon>Insecta</taxon>
        <taxon>Pterygota</taxon>
        <taxon>Neoptera</taxon>
        <taxon>Endopterygota</taxon>
        <taxon>Diptera</taxon>
        <taxon>Nematocera</taxon>
        <taxon>Culicoidea</taxon>
        <taxon>Culicidae</taxon>
        <taxon>Anophelinae</taxon>
        <taxon>Anopheles</taxon>
    </lineage>
</organism>
<dbReference type="PANTHER" id="PTHR34141">
    <property type="match status" value="1"/>
</dbReference>
<sequence>MQLQALSTTSGTRPYPAVPGWSHSAFRANPFPEVTDPVCRLPLPTLIYRLEALHLGDLLRIRYKLLRVHIYKRGCKTLLTHQQMECAPVFDFHGPRRVHRHGSGDGRALPARPTISLCEIHVAMKLTHDAKQTHTTVRMPTPAQNGYSTGSGMVTGFPFASIVLGHPRAHSNICYYYQDLCPWRLHAGLRSSTSAHTTVPSYSLGLHRKHQFCLPKLGPLSTPISNRGRVAPARLSVVERVAIIKNKARNATCSSYPEGNFGGNQLLDGSIGLSPLCSTLTIDLHVRIASVLHQGFP</sequence>
<reference evidence="1" key="1">
    <citation type="submission" date="2020-05" db="UniProtKB">
        <authorList>
            <consortium name="EnsemblMetazoa"/>
        </authorList>
    </citation>
    <scope>IDENTIFICATION</scope>
    <source>
        <strain evidence="1">FUMOZ</strain>
    </source>
</reference>
<name>A0A4Y0BH35_ANOFN</name>
<dbReference type="EnsemblMetazoa" id="AFUN019446-RA">
    <property type="protein sequence ID" value="AFUN019446-PA"/>
    <property type="gene ID" value="AFUN019446"/>
</dbReference>
<protein>
    <submittedName>
        <fullName evidence="1">Uncharacterized protein</fullName>
    </submittedName>
</protein>
<dbReference type="VEuPathDB" id="VectorBase:AFUN019446"/>
<accession>A0A4Y0BH35</accession>
<dbReference type="PANTHER" id="PTHR34141:SF1">
    <property type="match status" value="1"/>
</dbReference>
<dbReference type="STRING" id="62324.A0A4Y0BH35"/>
<proteinExistence type="predicted"/>